<dbReference type="PaxDb" id="269797-Mbar_A1623"/>
<dbReference type="eggNOG" id="arCOG06750">
    <property type="taxonomic scope" value="Archaea"/>
</dbReference>
<proteinExistence type="predicted"/>
<reference evidence="2" key="1">
    <citation type="submission" date="2006-06" db="EMBL/GenBank/DDBJ databases">
        <title>Complete sequence of chromosome 1 of Methanosarcina barkeri str. fusaro.</title>
        <authorList>
            <person name="Copeland A."/>
            <person name="Lucas S."/>
            <person name="Lapidus A."/>
            <person name="Barry K."/>
            <person name="Detter J.C."/>
            <person name="Glavina T."/>
            <person name="Hammon N."/>
            <person name="Israni S."/>
            <person name="Pitluck S."/>
            <person name="Goodwin L.A."/>
            <person name="Saunders E.H."/>
            <person name="Schmutz J."/>
            <person name="Larimer F."/>
            <person name="Land M."/>
            <person name="Anderson I."/>
            <person name="Richardson P."/>
        </authorList>
    </citation>
    <scope>NUCLEOTIDE SEQUENCE</scope>
    <source>
        <strain evidence="2">Fusaro</strain>
    </source>
</reference>
<keyword evidence="1" id="KW-0472">Membrane</keyword>
<gene>
    <name evidence="2" type="ordered locus">Mbar_A1623</name>
</gene>
<dbReference type="STRING" id="269797.Mbar_A1623"/>
<name>Q46C24_METBF</name>
<sequence length="331" mass="39202">MMIPNWLVQGVVTGIILPIIYFPVNAYLSNKFSNDLPAEGKNAYKNFLIKNSKPINDLFRKLDEYKNNTQMKYFYFLEGMPLGIMCSIILLMFSFFLSQLRELNKFDFFLPYYNYAYNGQKDIDLVRIVLSLNVFTIIITALIFLFIIFSHFKGYTNPKVTEKLSLTRWSKYIHYSYWLSTGLIIGLNMNELLFVISFKNQFIKVITNLPNYKIFVLLILYLICLFSSWFCIFILYDQINDFSDSVKQLITDFYIDDFPYIRVKTNGEDISGKIDDIHNETLIILKEVCSLKAIRWDQITTMEIEKQGEDSKLSMRLLPKVTENKPWWKFW</sequence>
<organism evidence="2">
    <name type="scientific">Methanosarcina barkeri (strain Fusaro / DSM 804)</name>
    <dbReference type="NCBI Taxonomy" id="269797"/>
    <lineage>
        <taxon>Archaea</taxon>
        <taxon>Methanobacteriati</taxon>
        <taxon>Methanobacteriota</taxon>
        <taxon>Stenosarchaea group</taxon>
        <taxon>Methanomicrobia</taxon>
        <taxon>Methanosarcinales</taxon>
        <taxon>Methanosarcinaceae</taxon>
        <taxon>Methanosarcina</taxon>
    </lineage>
</organism>
<accession>Q46C24</accession>
<feature type="transmembrane region" description="Helical" evidence="1">
    <location>
        <begin position="214"/>
        <end position="236"/>
    </location>
</feature>
<dbReference type="OrthoDB" id="137902at2157"/>
<dbReference type="HOGENOM" id="CLU_784386_0_0_2"/>
<keyword evidence="1" id="KW-1133">Transmembrane helix</keyword>
<feature type="transmembrane region" description="Helical" evidence="1">
    <location>
        <begin position="7"/>
        <end position="28"/>
    </location>
</feature>
<dbReference type="AlphaFoldDB" id="Q46C24"/>
<feature type="transmembrane region" description="Helical" evidence="1">
    <location>
        <begin position="73"/>
        <end position="97"/>
    </location>
</feature>
<evidence type="ECO:0000313" key="2">
    <source>
        <dbReference type="EMBL" id="AAZ70568.1"/>
    </source>
</evidence>
<feature type="transmembrane region" description="Helical" evidence="1">
    <location>
        <begin position="128"/>
        <end position="152"/>
    </location>
</feature>
<protein>
    <submittedName>
        <fullName evidence="2">Uncharacterized protein</fullName>
    </submittedName>
</protein>
<dbReference type="EMBL" id="CP000099">
    <property type="protein sequence ID" value="AAZ70568.1"/>
    <property type="molecule type" value="Genomic_DNA"/>
</dbReference>
<evidence type="ECO:0000256" key="1">
    <source>
        <dbReference type="SAM" id="Phobius"/>
    </source>
</evidence>
<feature type="transmembrane region" description="Helical" evidence="1">
    <location>
        <begin position="172"/>
        <end position="193"/>
    </location>
</feature>
<dbReference type="KEGG" id="mba:Mbar_A1623"/>
<keyword evidence="1" id="KW-0812">Transmembrane</keyword>